<evidence type="ECO:0000313" key="3">
    <source>
        <dbReference type="Proteomes" id="UP000004892"/>
    </source>
</evidence>
<dbReference type="STRING" id="742817.HMPREF9449_00872"/>
<dbReference type="eggNOG" id="ENOG502Z7JA">
    <property type="taxonomic scope" value="Bacteria"/>
</dbReference>
<evidence type="ECO:0000313" key="2">
    <source>
        <dbReference type="EMBL" id="EHP49354.1"/>
    </source>
</evidence>
<dbReference type="Proteomes" id="UP000004892">
    <property type="component" value="Unassembled WGS sequence"/>
</dbReference>
<comment type="caution">
    <text evidence="2">The sequence shown here is derived from an EMBL/GenBank/DDBJ whole genome shotgun (WGS) entry which is preliminary data.</text>
</comment>
<keyword evidence="3" id="KW-1185">Reference proteome</keyword>
<dbReference type="Pfam" id="PF14127">
    <property type="entry name" value="DUF4294"/>
    <property type="match status" value="1"/>
</dbReference>
<reference evidence="2 3" key="1">
    <citation type="submission" date="2012-01" db="EMBL/GenBank/DDBJ databases">
        <title>The Genome Sequence of Odoribacter laneus YIT 12061.</title>
        <authorList>
            <consortium name="The Broad Institute Genome Sequencing Platform"/>
            <person name="Earl A."/>
            <person name="Ward D."/>
            <person name="Feldgarden M."/>
            <person name="Gevers D."/>
            <person name="Morotomi M."/>
            <person name="Young S.K."/>
            <person name="Zeng Q."/>
            <person name="Gargeya S."/>
            <person name="Fitzgerald M."/>
            <person name="Haas B."/>
            <person name="Abouelleil A."/>
            <person name="Alvarado L."/>
            <person name="Arachchi H.M."/>
            <person name="Berlin A."/>
            <person name="Chapman S.B."/>
            <person name="Gearin G."/>
            <person name="Goldberg J."/>
            <person name="Griggs A."/>
            <person name="Gujja S."/>
            <person name="Hansen M."/>
            <person name="Heiman D."/>
            <person name="Howarth C."/>
            <person name="Larimer J."/>
            <person name="Lui A."/>
            <person name="MacDonald P.J.P."/>
            <person name="McCowen C."/>
            <person name="Montmayeur A."/>
            <person name="Murphy C."/>
            <person name="Neiman D."/>
            <person name="Pearson M."/>
            <person name="Priest M."/>
            <person name="Roberts A."/>
            <person name="Saif S."/>
            <person name="Shea T."/>
            <person name="Sisk P."/>
            <person name="Stolte C."/>
            <person name="Sykes S."/>
            <person name="Wortman J."/>
            <person name="Nusbaum C."/>
            <person name="Birren B."/>
        </authorList>
    </citation>
    <scope>NUCLEOTIDE SEQUENCE [LARGE SCALE GENOMIC DNA]</scope>
    <source>
        <strain evidence="2 3">YIT 12061</strain>
    </source>
</reference>
<sequence>MVRIICSILLSLFYANALNAQEPLLPVAVSEADTLPHVYLQEVKVKGKNLYKKKYIRSARRQTRLEYNVKKVYPYARIAAEKIQQIDRQIDQTKDKSKRKEIIKKEYKALMKSFKQPLMKLSITQGRILVRLIYRETNNSAFAHIKEYKGSVNAYFWQSLALLFGNNLKADYAPYGKDREIEDIVKRIERGEL</sequence>
<organism evidence="2 3">
    <name type="scientific">Odoribacter laneus YIT 12061</name>
    <dbReference type="NCBI Taxonomy" id="742817"/>
    <lineage>
        <taxon>Bacteria</taxon>
        <taxon>Pseudomonadati</taxon>
        <taxon>Bacteroidota</taxon>
        <taxon>Bacteroidia</taxon>
        <taxon>Bacteroidales</taxon>
        <taxon>Odoribacteraceae</taxon>
        <taxon>Odoribacter</taxon>
    </lineage>
</organism>
<proteinExistence type="predicted"/>
<dbReference type="RefSeq" id="WP_009136020.1">
    <property type="nucleotide sequence ID" value="NZ_JH594596.1"/>
</dbReference>
<feature type="signal peptide" evidence="1">
    <location>
        <begin position="1"/>
        <end position="20"/>
    </location>
</feature>
<dbReference type="PATRIC" id="fig|742817.3.peg.929"/>
<accession>H1DF36</accession>
<dbReference type="AlphaFoldDB" id="H1DF36"/>
<dbReference type="HOGENOM" id="CLU_089286_1_0_10"/>
<protein>
    <recommendedName>
        <fullName evidence="4">DUF4294 domain-containing protein</fullName>
    </recommendedName>
</protein>
<keyword evidence="1" id="KW-0732">Signal</keyword>
<dbReference type="InterPro" id="IPR025636">
    <property type="entry name" value="DUF4294"/>
</dbReference>
<gene>
    <name evidence="2" type="ORF">HMPREF9449_00872</name>
</gene>
<dbReference type="GeneID" id="98068473"/>
<evidence type="ECO:0008006" key="4">
    <source>
        <dbReference type="Google" id="ProtNLM"/>
    </source>
</evidence>
<feature type="chain" id="PRO_5003549146" description="DUF4294 domain-containing protein" evidence="1">
    <location>
        <begin position="21"/>
        <end position="193"/>
    </location>
</feature>
<name>H1DF36_9BACT</name>
<evidence type="ECO:0000256" key="1">
    <source>
        <dbReference type="SAM" id="SignalP"/>
    </source>
</evidence>
<dbReference type="EMBL" id="ADMC01000014">
    <property type="protein sequence ID" value="EHP49354.1"/>
    <property type="molecule type" value="Genomic_DNA"/>
</dbReference>